<evidence type="ECO:0000313" key="4">
    <source>
        <dbReference type="Proteomes" id="UP000317171"/>
    </source>
</evidence>
<dbReference type="Gene3D" id="3.30.700.10">
    <property type="entry name" value="Glycoprotein, Type 4 Pilin"/>
    <property type="match status" value="1"/>
</dbReference>
<dbReference type="PROSITE" id="PS00409">
    <property type="entry name" value="PROKAR_NTER_METHYL"/>
    <property type="match status" value="1"/>
</dbReference>
<evidence type="ECO:0000259" key="2">
    <source>
        <dbReference type="Pfam" id="PF07596"/>
    </source>
</evidence>
<feature type="domain" description="DUF1559" evidence="2">
    <location>
        <begin position="35"/>
        <end position="318"/>
    </location>
</feature>
<dbReference type="AlphaFoldDB" id="A0A517RBR2"/>
<keyword evidence="4" id="KW-1185">Reference proteome</keyword>
<name>A0A517RBR2_9PLAN</name>
<evidence type="ECO:0000256" key="1">
    <source>
        <dbReference type="SAM" id="Phobius"/>
    </source>
</evidence>
<dbReference type="InterPro" id="IPR012902">
    <property type="entry name" value="N_methyl_site"/>
</dbReference>
<protein>
    <submittedName>
        <fullName evidence="3">Putative major pilin subunit</fullName>
    </submittedName>
</protein>
<keyword evidence="1" id="KW-0472">Membrane</keyword>
<dbReference type="PANTHER" id="PTHR30093">
    <property type="entry name" value="GENERAL SECRETION PATHWAY PROTEIN G"/>
    <property type="match status" value="1"/>
</dbReference>
<proteinExistence type="predicted"/>
<evidence type="ECO:0000313" key="3">
    <source>
        <dbReference type="EMBL" id="QDT41328.1"/>
    </source>
</evidence>
<sequence length="336" mass="35742">MAHRKPLKRGFTLIELLVVIAIIAILIALLLPAVQQAREAARRSQCKNNLKQFGLGMHNYHEAFSTFPLGASFKPGSSGGGDFFANGIVMMLPYFDQANLSNLYDSSEPWEQQSPAVARTVIPMFVCPSNVGANPLHEPALDAVIPAMGTLGITTYLMCRGSNVAWCNTSNHPSNVKGMFDLNKGAKMRDIVDGSSNTIAMGEGATGSQFMLCEGQGCNTAPATPVEATQGWMVAQPPPSDFKAGLFMGPRASVFGSTADRINKPLTTETLIDLGSFSSCSFGTSADATSNFRSQHVGGAHFLYGDGSVHFISENIDLGVYQALSTIHGGEVVETP</sequence>
<dbReference type="EMBL" id="CP036269">
    <property type="protein sequence ID" value="QDT41328.1"/>
    <property type="molecule type" value="Genomic_DNA"/>
</dbReference>
<dbReference type="Pfam" id="PF07596">
    <property type="entry name" value="SBP_bac_10"/>
    <property type="match status" value="1"/>
</dbReference>
<dbReference type="InterPro" id="IPR027558">
    <property type="entry name" value="Pre_pil_HX9DG_C"/>
</dbReference>
<reference evidence="3 4" key="1">
    <citation type="submission" date="2019-02" db="EMBL/GenBank/DDBJ databases">
        <title>Deep-cultivation of Planctomycetes and their phenomic and genomic characterization uncovers novel biology.</title>
        <authorList>
            <person name="Wiegand S."/>
            <person name="Jogler M."/>
            <person name="Boedeker C."/>
            <person name="Pinto D."/>
            <person name="Vollmers J."/>
            <person name="Rivas-Marin E."/>
            <person name="Kohn T."/>
            <person name="Peeters S.H."/>
            <person name="Heuer A."/>
            <person name="Rast P."/>
            <person name="Oberbeckmann S."/>
            <person name="Bunk B."/>
            <person name="Jeske O."/>
            <person name="Meyerdierks A."/>
            <person name="Storesund J.E."/>
            <person name="Kallscheuer N."/>
            <person name="Luecker S."/>
            <person name="Lage O.M."/>
            <person name="Pohl T."/>
            <person name="Merkel B.J."/>
            <person name="Hornburger P."/>
            <person name="Mueller R.-W."/>
            <person name="Bruemmer F."/>
            <person name="Labrenz M."/>
            <person name="Spormann A.M."/>
            <person name="Op den Camp H."/>
            <person name="Overmann J."/>
            <person name="Amann R."/>
            <person name="Jetten M.S.M."/>
            <person name="Mascher T."/>
            <person name="Medema M.H."/>
            <person name="Devos D.P."/>
            <person name="Kaster A.-K."/>
            <person name="Ovreas L."/>
            <person name="Rohde M."/>
            <person name="Galperin M.Y."/>
            <person name="Jogler C."/>
        </authorList>
    </citation>
    <scope>NUCLEOTIDE SEQUENCE [LARGE SCALE GENOMIC DNA]</scope>
    <source>
        <strain evidence="3 4">Pan241w</strain>
    </source>
</reference>
<dbReference type="Proteomes" id="UP000317171">
    <property type="component" value="Chromosome"/>
</dbReference>
<dbReference type="InterPro" id="IPR045584">
    <property type="entry name" value="Pilin-like"/>
</dbReference>
<dbReference type="KEGG" id="gaz:Pan241w_13880"/>
<keyword evidence="1" id="KW-0812">Transmembrane</keyword>
<dbReference type="NCBIfam" id="TIGR04294">
    <property type="entry name" value="pre_pil_HX9DG"/>
    <property type="match status" value="1"/>
</dbReference>
<dbReference type="SUPFAM" id="SSF54523">
    <property type="entry name" value="Pili subunits"/>
    <property type="match status" value="1"/>
</dbReference>
<dbReference type="Pfam" id="PF07963">
    <property type="entry name" value="N_methyl"/>
    <property type="match status" value="1"/>
</dbReference>
<organism evidence="3 4">
    <name type="scientific">Gimesia alba</name>
    <dbReference type="NCBI Taxonomy" id="2527973"/>
    <lineage>
        <taxon>Bacteria</taxon>
        <taxon>Pseudomonadati</taxon>
        <taxon>Planctomycetota</taxon>
        <taxon>Planctomycetia</taxon>
        <taxon>Planctomycetales</taxon>
        <taxon>Planctomycetaceae</taxon>
        <taxon>Gimesia</taxon>
    </lineage>
</organism>
<keyword evidence="1" id="KW-1133">Transmembrane helix</keyword>
<dbReference type="InterPro" id="IPR011453">
    <property type="entry name" value="DUF1559"/>
</dbReference>
<dbReference type="NCBIfam" id="TIGR02532">
    <property type="entry name" value="IV_pilin_GFxxxE"/>
    <property type="match status" value="1"/>
</dbReference>
<dbReference type="RefSeq" id="WP_145223240.1">
    <property type="nucleotide sequence ID" value="NZ_CP036269.1"/>
</dbReference>
<dbReference type="OrthoDB" id="255848at2"/>
<gene>
    <name evidence="3" type="ORF">Pan241w_13880</name>
</gene>
<accession>A0A517RBR2</accession>
<feature type="transmembrane region" description="Helical" evidence="1">
    <location>
        <begin position="12"/>
        <end position="34"/>
    </location>
</feature>
<dbReference type="PANTHER" id="PTHR30093:SF2">
    <property type="entry name" value="TYPE II SECRETION SYSTEM PROTEIN H"/>
    <property type="match status" value="1"/>
</dbReference>